<evidence type="ECO:0000313" key="2">
    <source>
        <dbReference type="Proteomes" id="UP001235064"/>
    </source>
</evidence>
<comment type="caution">
    <text evidence="1">The sequence shown here is derived from an EMBL/GenBank/DDBJ whole genome shotgun (WGS) entry which is preliminary data.</text>
</comment>
<accession>A0ABT7MU70</accession>
<protein>
    <submittedName>
        <fullName evidence="1">Uncharacterized protein</fullName>
    </submittedName>
</protein>
<gene>
    <name evidence="1" type="ORF">QSV35_01480</name>
</gene>
<evidence type="ECO:0000313" key="1">
    <source>
        <dbReference type="EMBL" id="MDL9977992.1"/>
    </source>
</evidence>
<proteinExistence type="predicted"/>
<organism evidence="1 2">
    <name type="scientific">Microbacterium candidum</name>
    <dbReference type="NCBI Taxonomy" id="3041922"/>
    <lineage>
        <taxon>Bacteria</taxon>
        <taxon>Bacillati</taxon>
        <taxon>Actinomycetota</taxon>
        <taxon>Actinomycetes</taxon>
        <taxon>Micrococcales</taxon>
        <taxon>Microbacteriaceae</taxon>
        <taxon>Microbacterium</taxon>
    </lineage>
</organism>
<dbReference type="RefSeq" id="WP_286285984.1">
    <property type="nucleotide sequence ID" value="NZ_JASXSZ010000001.1"/>
</dbReference>
<dbReference type="EMBL" id="JASXSZ010000001">
    <property type="protein sequence ID" value="MDL9977992.1"/>
    <property type="molecule type" value="Genomic_DNA"/>
</dbReference>
<dbReference type="Proteomes" id="UP001235064">
    <property type="component" value="Unassembled WGS sequence"/>
</dbReference>
<name>A0ABT7MU70_9MICO</name>
<keyword evidence="2" id="KW-1185">Reference proteome</keyword>
<reference evidence="1 2" key="1">
    <citation type="submission" date="2023-06" db="EMBL/GenBank/DDBJ databases">
        <title>Microbacterium sp. nov., isolated from a waste landfill.</title>
        <authorList>
            <person name="Wen W."/>
        </authorList>
    </citation>
    <scope>NUCLEOTIDE SEQUENCE [LARGE SCALE GENOMIC DNA]</scope>
    <source>
        <strain evidence="1 2">ASV49</strain>
    </source>
</reference>
<sequence>MEWTADVSNGDWIREGLDAPWRGTIHDVVPRGFPAYARVFHPATRERPVDGVWPAEDDRRGWQAFMAVPHEIDVEPVTWAETAEAFETRMHPLAQWNRLVRSDSPYSGGTPRDGAGHRYTDPPRGQLDAASWAVLAGVLARHTTTPDDGGVAVWEGWGGLVGGMGYGASRMLFEAGADIQHAEFLAHAARDMFNDVFKKPTWQTGILSDEISRGARLELPGRPYVLFRGGVAELTEDGWPARMPWADHELLAHGLPSNPESPGIVWPADRAWIVVSEVDFDSTIVGCDQALLGELLRTPGLEVQVLPADADLSWDADDLNRP</sequence>